<proteinExistence type="inferred from homology"/>
<dbReference type="InterPro" id="IPR019183">
    <property type="entry name" value="NAA25_NatB_aux_su"/>
</dbReference>
<keyword evidence="2" id="KW-0802">TPR repeat</keyword>
<dbReference type="GO" id="GO:0031416">
    <property type="term" value="C:NatB complex"/>
    <property type="evidence" value="ECO:0007669"/>
    <property type="project" value="TreeGrafter"/>
</dbReference>
<dbReference type="PROSITE" id="PS50005">
    <property type="entry name" value="TPR"/>
    <property type="match status" value="1"/>
</dbReference>
<dbReference type="PANTHER" id="PTHR22767:SF3">
    <property type="entry name" value="N-ALPHA-ACETYLTRANSFERASE 25, NATB AUXILIARY SUBUNIT"/>
    <property type="match status" value="1"/>
</dbReference>
<sequence>MASKLGLAGGIPERRVRPIWDAVDSRQYKAALKLCTALLPKYPNSPYALHLTNGPSTTQSLSVPFSMFNKCHTIDLVICPFSCSIFIKVHVLAVDLATSCYEHACGKYTNNLELMMGLFNCYVREYSYVKQQQTAIKMYKTVGEERFLLWAVCSIQLQVSCSDAGDKLLPLAEALLKKHAATYGLHEPEALLVYISILEQQAKYGAALEVLSGSLGSLLPIEVDKYRIQGRLLARAGDYVAAVDIFRKVLELCPDDWESFLHYLACLLEEQDMSSLTETITGPVGFKGTDVRKHCHFPDDLFEERVSSALSFVQKLQREVDGGSVRCPYLADIEIEKRRRLYGRADNGRLMHALLEYFCRFSHLSCFASDVEIFLDVLTHEERKELLEKFMKIIDSLSVTPLQTLGQAVTIFRIKELFGLTFKLTVSELKDASLHLVDMYCKKLYFSKDLDPQENVHGEEFLSMASNALVQLFWRTGHRGYLLEAIMVLEFGLTIRRHVWQYKILLLHLYSYLGALPLAYERYGALEIKNILLETVSHHILPQMLKSSLWPELSVLMREYLKFMDDYMREAADLTFVAYRHRNYSKAVEFVLFKEKLQNSAQYLTVKIETSILQLKQKADNLEEVESTLENSGFGVRLLQLSSEEKLKSLTFNEDLGSRPWWSPSQKSTSFSVKPCDGNYCPSKKSAGDKQAIDREAIKRRSLLPRLLYLSIQAATSASFKENADANGSSHGDDKEHNSSELESLLEQYSATLGYPSFREAAKTIAAVSEDQSPPPLSFPIYSHGEQVLASDVPSWLTFAVFLNAQNLCRRSPQEEFIGGGVTWTTVDNLIRKCVRESLALASSEEATSPLTCPAFDLPLLVQLITEACSWHGLIIQACLRSLLPSSGKKKKKTGAVDPPAATSASRAIQLRASIDSLALLWTRSGAGGGVCFGWRPRSGGEDLPSLAVVGFCRRVEEVCSGAAQGVDRVHQMCGLKLRFLDSLRASVQGL</sequence>
<dbReference type="InterPro" id="IPR011990">
    <property type="entry name" value="TPR-like_helical_dom_sf"/>
</dbReference>
<feature type="repeat" description="TPR" evidence="2">
    <location>
        <begin position="223"/>
        <end position="256"/>
    </location>
</feature>
<evidence type="ECO:0000256" key="1">
    <source>
        <dbReference type="ARBA" id="ARBA00006298"/>
    </source>
</evidence>
<evidence type="ECO:0000256" key="2">
    <source>
        <dbReference type="PROSITE-ProRule" id="PRU00339"/>
    </source>
</evidence>
<accession>A0A7I8IW16</accession>
<dbReference type="EMBL" id="LR743593">
    <property type="protein sequence ID" value="CAA2622183.1"/>
    <property type="molecule type" value="Genomic_DNA"/>
</dbReference>
<dbReference type="SUPFAM" id="SSF48452">
    <property type="entry name" value="TPR-like"/>
    <property type="match status" value="2"/>
</dbReference>
<dbReference type="AlphaFoldDB" id="A0A7I8IW16"/>
<comment type="similarity">
    <text evidence="1">Belongs to the MDM20/NAA25 family.</text>
</comment>
<dbReference type="Proteomes" id="UP001189122">
    <property type="component" value="Unassembled WGS sequence"/>
</dbReference>
<dbReference type="Pfam" id="PF09797">
    <property type="entry name" value="NatB_MDM20"/>
    <property type="match status" value="1"/>
</dbReference>
<name>A0A7I8IW16_SPIIN</name>
<protein>
    <submittedName>
        <fullName evidence="3">Uncharacterized protein</fullName>
    </submittedName>
</protein>
<evidence type="ECO:0000313" key="4">
    <source>
        <dbReference type="Proteomes" id="UP001189122"/>
    </source>
</evidence>
<reference evidence="3 4" key="1">
    <citation type="submission" date="2019-12" db="EMBL/GenBank/DDBJ databases">
        <authorList>
            <person name="Scholz U."/>
            <person name="Mascher M."/>
            <person name="Fiebig A."/>
        </authorList>
    </citation>
    <scope>NUCLEOTIDE SEQUENCE</scope>
</reference>
<dbReference type="InterPro" id="IPR019734">
    <property type="entry name" value="TPR_rpt"/>
</dbReference>
<dbReference type="EMBL" id="CACRZD030000006">
    <property type="protein sequence ID" value="CAA6661843.1"/>
    <property type="molecule type" value="Genomic_DNA"/>
</dbReference>
<keyword evidence="4" id="KW-1185">Reference proteome</keyword>
<gene>
    <name evidence="3" type="ORF">SI7747_06008237</name>
</gene>
<evidence type="ECO:0000313" key="3">
    <source>
        <dbReference type="EMBL" id="CAA2622183.1"/>
    </source>
</evidence>
<dbReference type="PANTHER" id="PTHR22767">
    <property type="entry name" value="N-TERMINAL ACETYLTRANSFERASE-RELATED"/>
    <property type="match status" value="1"/>
</dbReference>
<organism evidence="3">
    <name type="scientific">Spirodela intermedia</name>
    <name type="common">Intermediate duckweed</name>
    <dbReference type="NCBI Taxonomy" id="51605"/>
    <lineage>
        <taxon>Eukaryota</taxon>
        <taxon>Viridiplantae</taxon>
        <taxon>Streptophyta</taxon>
        <taxon>Embryophyta</taxon>
        <taxon>Tracheophyta</taxon>
        <taxon>Spermatophyta</taxon>
        <taxon>Magnoliopsida</taxon>
        <taxon>Liliopsida</taxon>
        <taxon>Araceae</taxon>
        <taxon>Lemnoideae</taxon>
        <taxon>Spirodela</taxon>
    </lineage>
</organism>
<dbReference type="Gene3D" id="1.25.40.1040">
    <property type="match status" value="1"/>
</dbReference>